<accession>A0A0V0YBJ2</accession>
<feature type="region of interest" description="Disordered" evidence="1">
    <location>
        <begin position="69"/>
        <end position="102"/>
    </location>
</feature>
<sequence length="117" mass="12980">MYNENMLTNFVQPHPMDYKFYNEQSDLITRRRRSFWATKSPAVCTFSCGSIIANVDCFTNRISAYAAQASPSPLSPSSPPPQPPPPPPSPPPPLPPPPPPPLCNSNLLFTQLPIDRF</sequence>
<dbReference type="AlphaFoldDB" id="A0A0V0YBJ2"/>
<evidence type="ECO:0000313" key="3">
    <source>
        <dbReference type="Proteomes" id="UP000054815"/>
    </source>
</evidence>
<feature type="compositionally biased region" description="Pro residues" evidence="1">
    <location>
        <begin position="73"/>
        <end position="102"/>
    </location>
</feature>
<comment type="caution">
    <text evidence="2">The sequence shown here is derived from an EMBL/GenBank/DDBJ whole genome shotgun (WGS) entry which is preliminary data.</text>
</comment>
<dbReference type="EMBL" id="JYDU01000029">
    <property type="protein sequence ID" value="KRX97624.1"/>
    <property type="molecule type" value="Genomic_DNA"/>
</dbReference>
<evidence type="ECO:0000256" key="1">
    <source>
        <dbReference type="SAM" id="MobiDB-lite"/>
    </source>
</evidence>
<gene>
    <name evidence="2" type="ORF">T4E_8771</name>
</gene>
<organism evidence="2 3">
    <name type="scientific">Trichinella pseudospiralis</name>
    <name type="common">Parasitic roundworm</name>
    <dbReference type="NCBI Taxonomy" id="6337"/>
    <lineage>
        <taxon>Eukaryota</taxon>
        <taxon>Metazoa</taxon>
        <taxon>Ecdysozoa</taxon>
        <taxon>Nematoda</taxon>
        <taxon>Enoplea</taxon>
        <taxon>Dorylaimia</taxon>
        <taxon>Trichinellida</taxon>
        <taxon>Trichinellidae</taxon>
        <taxon>Trichinella</taxon>
    </lineage>
</organism>
<evidence type="ECO:0000313" key="2">
    <source>
        <dbReference type="EMBL" id="KRX97624.1"/>
    </source>
</evidence>
<protein>
    <submittedName>
        <fullName evidence="2">Uncharacterized protein</fullName>
    </submittedName>
</protein>
<dbReference type="Proteomes" id="UP000054815">
    <property type="component" value="Unassembled WGS sequence"/>
</dbReference>
<reference evidence="2 3" key="1">
    <citation type="submission" date="2015-01" db="EMBL/GenBank/DDBJ databases">
        <title>Evolution of Trichinella species and genotypes.</title>
        <authorList>
            <person name="Korhonen P.K."/>
            <person name="Edoardo P."/>
            <person name="Giuseppe L.R."/>
            <person name="Gasser R.B."/>
        </authorList>
    </citation>
    <scope>NUCLEOTIDE SEQUENCE [LARGE SCALE GENOMIC DNA]</scope>
    <source>
        <strain evidence="2">ISS141</strain>
    </source>
</reference>
<proteinExistence type="predicted"/>
<name>A0A0V0YBJ2_TRIPS</name>